<dbReference type="InterPro" id="IPR053185">
    <property type="entry name" value="SET_domain_protein"/>
</dbReference>
<dbReference type="SUPFAM" id="SSF82199">
    <property type="entry name" value="SET domain"/>
    <property type="match status" value="1"/>
</dbReference>
<dbReference type="PROSITE" id="PS50280">
    <property type="entry name" value="SET"/>
    <property type="match status" value="1"/>
</dbReference>
<dbReference type="Proteomes" id="UP001390339">
    <property type="component" value="Unassembled WGS sequence"/>
</dbReference>
<dbReference type="CDD" id="cd20071">
    <property type="entry name" value="SET_SMYD"/>
    <property type="match status" value="1"/>
</dbReference>
<protein>
    <submittedName>
        <fullName evidence="2">SET domain-containing protein</fullName>
    </submittedName>
</protein>
<organism evidence="2 3">
    <name type="scientific">Apiospora arundinis</name>
    <dbReference type="NCBI Taxonomy" id="335852"/>
    <lineage>
        <taxon>Eukaryota</taxon>
        <taxon>Fungi</taxon>
        <taxon>Dikarya</taxon>
        <taxon>Ascomycota</taxon>
        <taxon>Pezizomycotina</taxon>
        <taxon>Sordariomycetes</taxon>
        <taxon>Xylariomycetidae</taxon>
        <taxon>Amphisphaeriales</taxon>
        <taxon>Apiosporaceae</taxon>
        <taxon>Apiospora</taxon>
    </lineage>
</organism>
<dbReference type="InterPro" id="IPR046341">
    <property type="entry name" value="SET_dom_sf"/>
</dbReference>
<gene>
    <name evidence="2" type="ORF">PGQ11_015202</name>
</gene>
<dbReference type="Gene3D" id="2.170.270.10">
    <property type="entry name" value="SET domain"/>
    <property type="match status" value="1"/>
</dbReference>
<proteinExistence type="predicted"/>
<name>A0ABR2HKR2_9PEZI</name>
<reference evidence="2 3" key="1">
    <citation type="journal article" date="2024" name="IMA Fungus">
        <title>Apiospora arundinis, a panoply of carbohydrate-active enzymes and secondary metabolites.</title>
        <authorList>
            <person name="Sorensen T."/>
            <person name="Petersen C."/>
            <person name="Muurmann A.T."/>
            <person name="Christiansen J.V."/>
            <person name="Brundto M.L."/>
            <person name="Overgaard C.K."/>
            <person name="Boysen A.T."/>
            <person name="Wollenberg R.D."/>
            <person name="Larsen T.O."/>
            <person name="Sorensen J.L."/>
            <person name="Nielsen K.L."/>
            <person name="Sondergaard T.E."/>
        </authorList>
    </citation>
    <scope>NUCLEOTIDE SEQUENCE [LARGE SCALE GENOMIC DNA]</scope>
    <source>
        <strain evidence="2 3">AAU 773</strain>
    </source>
</reference>
<keyword evidence="3" id="KW-1185">Reference proteome</keyword>
<dbReference type="SMART" id="SM00317">
    <property type="entry name" value="SET"/>
    <property type="match status" value="1"/>
</dbReference>
<dbReference type="PANTHER" id="PTHR47332:SF2">
    <property type="entry name" value="SET-6"/>
    <property type="match status" value="1"/>
</dbReference>
<sequence length="319" mass="35965">MASVRVNDDLVLRESSASAKGAGLFATRDLERGRRVLCEDPLLECSEPSQAASGRRGDGSRLSDQDMQRLARLPAGPGQPFQVLSGAARLPLQSLFGDDGGARLTNTIKYNQVRIATAKRPMVGFYTAATSHSCSPNAYLSHNETTNTLDLYLVHGVKKGEEITVSYFQDDYACPQSVRAQRLQKWRFVCACACCTTNLAASDARRNEIKRLYSEHDQLDIARLLHCTSLAREWHWEAHREDEYVWDLATCVRTIIQHMKDEGLYGLALTWVLVDYAKHCEKMGNRQLWRENMREALQIREMCLGPFHASTRDLANRIA</sequence>
<feature type="domain" description="SET" evidence="1">
    <location>
        <begin position="8"/>
        <end position="168"/>
    </location>
</feature>
<evidence type="ECO:0000259" key="1">
    <source>
        <dbReference type="PROSITE" id="PS50280"/>
    </source>
</evidence>
<dbReference type="PANTHER" id="PTHR47332">
    <property type="entry name" value="SET DOMAIN-CONTAINING PROTEIN 5"/>
    <property type="match status" value="1"/>
</dbReference>
<dbReference type="EMBL" id="JAPCWZ010000010">
    <property type="protein sequence ID" value="KAK8848722.1"/>
    <property type="molecule type" value="Genomic_DNA"/>
</dbReference>
<comment type="caution">
    <text evidence="2">The sequence shown here is derived from an EMBL/GenBank/DDBJ whole genome shotgun (WGS) entry which is preliminary data.</text>
</comment>
<evidence type="ECO:0000313" key="2">
    <source>
        <dbReference type="EMBL" id="KAK8848722.1"/>
    </source>
</evidence>
<accession>A0ABR2HKR2</accession>
<evidence type="ECO:0000313" key="3">
    <source>
        <dbReference type="Proteomes" id="UP001390339"/>
    </source>
</evidence>
<dbReference type="Pfam" id="PF00856">
    <property type="entry name" value="SET"/>
    <property type="match status" value="1"/>
</dbReference>
<dbReference type="InterPro" id="IPR001214">
    <property type="entry name" value="SET_dom"/>
</dbReference>